<keyword evidence="1" id="KW-1133">Transmembrane helix</keyword>
<evidence type="ECO:0000256" key="1">
    <source>
        <dbReference type="SAM" id="Phobius"/>
    </source>
</evidence>
<feature type="transmembrane region" description="Helical" evidence="1">
    <location>
        <begin position="191"/>
        <end position="212"/>
    </location>
</feature>
<keyword evidence="1" id="KW-0812">Transmembrane</keyword>
<reference evidence="2" key="2">
    <citation type="journal article" date="2021" name="Genome Biol. Evol.">
        <title>Developing a high-quality reference genome for a parasitic bivalve with doubly uniparental inheritance (Bivalvia: Unionida).</title>
        <authorList>
            <person name="Smith C.H."/>
        </authorList>
    </citation>
    <scope>NUCLEOTIDE SEQUENCE</scope>
    <source>
        <strain evidence="2">CHS0354</strain>
        <tissue evidence="2">Mantle</tissue>
    </source>
</reference>
<dbReference type="Proteomes" id="UP001195483">
    <property type="component" value="Unassembled WGS sequence"/>
</dbReference>
<reference evidence="2" key="1">
    <citation type="journal article" date="2021" name="Genome Biol. Evol.">
        <title>A High-Quality Reference Genome for a Parasitic Bivalve with Doubly Uniparental Inheritance (Bivalvia: Unionida).</title>
        <authorList>
            <person name="Smith C.H."/>
        </authorList>
    </citation>
    <scope>NUCLEOTIDE SEQUENCE</scope>
    <source>
        <strain evidence="2">CHS0354</strain>
    </source>
</reference>
<keyword evidence="3" id="KW-1185">Reference proteome</keyword>
<name>A0AAE0S2V0_9BIVA</name>
<evidence type="ECO:0000313" key="3">
    <source>
        <dbReference type="Proteomes" id="UP001195483"/>
    </source>
</evidence>
<dbReference type="EMBL" id="JAEAOA010001858">
    <property type="protein sequence ID" value="KAK3584048.1"/>
    <property type="molecule type" value="Genomic_DNA"/>
</dbReference>
<organism evidence="2 3">
    <name type="scientific">Potamilus streckersoni</name>
    <dbReference type="NCBI Taxonomy" id="2493646"/>
    <lineage>
        <taxon>Eukaryota</taxon>
        <taxon>Metazoa</taxon>
        <taxon>Spiralia</taxon>
        <taxon>Lophotrochozoa</taxon>
        <taxon>Mollusca</taxon>
        <taxon>Bivalvia</taxon>
        <taxon>Autobranchia</taxon>
        <taxon>Heteroconchia</taxon>
        <taxon>Palaeoheterodonta</taxon>
        <taxon>Unionida</taxon>
        <taxon>Unionoidea</taxon>
        <taxon>Unionidae</taxon>
        <taxon>Ambleminae</taxon>
        <taxon>Lampsilini</taxon>
        <taxon>Potamilus</taxon>
    </lineage>
</organism>
<proteinExistence type="predicted"/>
<feature type="transmembrane region" description="Helical" evidence="1">
    <location>
        <begin position="20"/>
        <end position="37"/>
    </location>
</feature>
<keyword evidence="1" id="KW-0472">Membrane</keyword>
<protein>
    <submittedName>
        <fullName evidence="2">Uncharacterized protein</fullName>
    </submittedName>
</protein>
<sequence length="354" mass="40897">MQLILWEEALKSKKRRCLQILTIIVCLISMYSVIFLMTEMFSFYVEMAVYTSVGIILNVKITLKYIPLIFQLFIYANNCFKDVMDRYLSFNKILHSVLQELPKEKVDEVMYYHGDQQRNHAFRVKPDDLSTLEDPVSMVETETGYLRWRTSKLLHFLGKNDMFFVPRKFFAACKMPHYSCPGELLFNYLRAFGELSTIISFLLFVLVIVLAFAETYQLSATNQFLATLAGGFLPLIFSKVVFRIHAPLSLDKANINFKTCFRELLERYKQDWPIDDIVVHKYSGDVISGTGVTTNAQSSYIDENDTSSIDENDRHSVCSKTSSRLPLAENTDAIMKAELNRTDLLIDVSDIEFR</sequence>
<dbReference type="AlphaFoldDB" id="A0AAE0S2V0"/>
<gene>
    <name evidence="2" type="ORF">CHS0354_031095</name>
</gene>
<evidence type="ECO:0000313" key="2">
    <source>
        <dbReference type="EMBL" id="KAK3584048.1"/>
    </source>
</evidence>
<accession>A0AAE0S2V0</accession>
<feature type="transmembrane region" description="Helical" evidence="1">
    <location>
        <begin position="224"/>
        <end position="242"/>
    </location>
</feature>
<comment type="caution">
    <text evidence="2">The sequence shown here is derived from an EMBL/GenBank/DDBJ whole genome shotgun (WGS) entry which is preliminary data.</text>
</comment>
<reference evidence="2" key="3">
    <citation type="submission" date="2023-05" db="EMBL/GenBank/DDBJ databases">
        <authorList>
            <person name="Smith C.H."/>
        </authorList>
    </citation>
    <scope>NUCLEOTIDE SEQUENCE</scope>
    <source>
        <strain evidence="2">CHS0354</strain>
        <tissue evidence="2">Mantle</tissue>
    </source>
</reference>